<dbReference type="VEuPathDB" id="MicrosporidiaDB:HERIO_2242"/>
<keyword evidence="1" id="KW-0472">Membrane</keyword>
<feature type="transmembrane region" description="Helical" evidence="1">
    <location>
        <begin position="58"/>
        <end position="81"/>
    </location>
</feature>
<name>A0A1X0Q7L2_9MICR</name>
<reference evidence="2 3" key="1">
    <citation type="journal article" date="2017" name="Environ. Microbiol.">
        <title>Decay of the glycolytic pathway and adaptation to intranuclear parasitism within Enterocytozoonidae microsporidia.</title>
        <authorList>
            <person name="Wiredu Boakye D."/>
            <person name="Jaroenlak P."/>
            <person name="Prachumwat A."/>
            <person name="Williams T.A."/>
            <person name="Bateman K.S."/>
            <person name="Itsathitphaisarn O."/>
            <person name="Sritunyalucksana K."/>
            <person name="Paszkiewicz K.H."/>
            <person name="Moore K.A."/>
            <person name="Stentiford G.D."/>
            <person name="Williams B.A."/>
        </authorList>
    </citation>
    <scope>NUCLEOTIDE SEQUENCE [LARGE SCALE GENOMIC DNA]</scope>
    <source>
        <strain evidence="2 3">GB1</strain>
    </source>
</reference>
<keyword evidence="1" id="KW-0812">Transmembrane</keyword>
<protein>
    <submittedName>
        <fullName evidence="2">Uncharacterized protein</fullName>
    </submittedName>
</protein>
<accession>A0A1X0Q7L2</accession>
<gene>
    <name evidence="2" type="ORF">HERIO_2242</name>
</gene>
<proteinExistence type="predicted"/>
<dbReference type="AlphaFoldDB" id="A0A1X0Q7L2"/>
<comment type="caution">
    <text evidence="2">The sequence shown here is derived from an EMBL/GenBank/DDBJ whole genome shotgun (WGS) entry which is preliminary data.</text>
</comment>
<dbReference type="Proteomes" id="UP000192356">
    <property type="component" value="Unassembled WGS sequence"/>
</dbReference>
<sequence>MNLNQKLTKESQIKYDLLVDSWLSQVKELEIEYTEPINTKFKKFSVTKKAASILMSKIFSFYFLFNFIIMILPNIIFIFIIKTVENYTFEMVIPMVNILKKI</sequence>
<evidence type="ECO:0000313" key="3">
    <source>
        <dbReference type="Proteomes" id="UP000192356"/>
    </source>
</evidence>
<keyword evidence="1" id="KW-1133">Transmembrane helix</keyword>
<evidence type="ECO:0000256" key="1">
    <source>
        <dbReference type="SAM" id="Phobius"/>
    </source>
</evidence>
<dbReference type="EMBL" id="LVKB01000194">
    <property type="protein sequence ID" value="ORD95749.1"/>
    <property type="molecule type" value="Genomic_DNA"/>
</dbReference>
<keyword evidence="3" id="KW-1185">Reference proteome</keyword>
<evidence type="ECO:0000313" key="2">
    <source>
        <dbReference type="EMBL" id="ORD95749.1"/>
    </source>
</evidence>
<dbReference type="VEuPathDB" id="MicrosporidiaDB:A0H76_52"/>
<organism evidence="2 3">
    <name type="scientific">Hepatospora eriocheir</name>
    <dbReference type="NCBI Taxonomy" id="1081669"/>
    <lineage>
        <taxon>Eukaryota</taxon>
        <taxon>Fungi</taxon>
        <taxon>Fungi incertae sedis</taxon>
        <taxon>Microsporidia</taxon>
        <taxon>Hepatosporidae</taxon>
        <taxon>Hepatospora</taxon>
    </lineage>
</organism>